<evidence type="ECO:0000256" key="6">
    <source>
        <dbReference type="ARBA" id="ARBA00023136"/>
    </source>
</evidence>
<dbReference type="InterPro" id="IPR024528">
    <property type="entry name" value="ThrE_2"/>
</dbReference>
<keyword evidence="6 8" id="KW-0472">Membrane</keyword>
<feature type="transmembrane region" description="Helical" evidence="8">
    <location>
        <begin position="78"/>
        <end position="98"/>
    </location>
</feature>
<reference evidence="10" key="2">
    <citation type="journal article" date="2021" name="PeerJ">
        <title>Extensive microbial diversity within the chicken gut microbiome revealed by metagenomics and culture.</title>
        <authorList>
            <person name="Gilroy R."/>
            <person name="Ravi A."/>
            <person name="Getino M."/>
            <person name="Pursley I."/>
            <person name="Horton D.L."/>
            <person name="Alikhan N.F."/>
            <person name="Baker D."/>
            <person name="Gharbi K."/>
            <person name="Hall N."/>
            <person name="Watson M."/>
            <person name="Adriaenssens E.M."/>
            <person name="Foster-Nyarko E."/>
            <person name="Jarju S."/>
            <person name="Secka A."/>
            <person name="Antonio M."/>
            <person name="Oren A."/>
            <person name="Chaudhuri R.R."/>
            <person name="La Ragione R."/>
            <person name="Hildebrand F."/>
            <person name="Pallen M.J."/>
        </authorList>
    </citation>
    <scope>NUCLEOTIDE SEQUENCE</scope>
    <source>
        <strain evidence="10">ChiSxjej1B13-7041</strain>
    </source>
</reference>
<proteinExistence type="inferred from homology"/>
<dbReference type="PANTHER" id="PTHR34390">
    <property type="entry name" value="UPF0442 PROTEIN YJJB-RELATED"/>
    <property type="match status" value="1"/>
</dbReference>
<feature type="transmembrane region" description="Helical" evidence="8">
    <location>
        <begin position="118"/>
        <end position="142"/>
    </location>
</feature>
<accession>A0A9D1EIK2</accession>
<feature type="domain" description="Threonine/Serine exporter ThrE" evidence="9">
    <location>
        <begin position="6"/>
        <end position="133"/>
    </location>
</feature>
<dbReference type="EMBL" id="DVHU01000041">
    <property type="protein sequence ID" value="HIR92688.1"/>
    <property type="molecule type" value="Genomic_DNA"/>
</dbReference>
<organism evidence="10 11">
    <name type="scientific">Candidatus Egerieimonas intestinavium</name>
    <dbReference type="NCBI Taxonomy" id="2840777"/>
    <lineage>
        <taxon>Bacteria</taxon>
        <taxon>Bacillati</taxon>
        <taxon>Bacillota</taxon>
        <taxon>Clostridia</taxon>
        <taxon>Lachnospirales</taxon>
        <taxon>Lachnospiraceae</taxon>
        <taxon>Lachnospiraceae incertae sedis</taxon>
        <taxon>Candidatus Egerieimonas</taxon>
    </lineage>
</organism>
<evidence type="ECO:0000256" key="3">
    <source>
        <dbReference type="ARBA" id="ARBA00022519"/>
    </source>
</evidence>
<dbReference type="GO" id="GO:0015744">
    <property type="term" value="P:succinate transport"/>
    <property type="evidence" value="ECO:0007669"/>
    <property type="project" value="TreeGrafter"/>
</dbReference>
<reference evidence="10" key="1">
    <citation type="submission" date="2020-10" db="EMBL/GenBank/DDBJ databases">
        <authorList>
            <person name="Gilroy R."/>
        </authorList>
    </citation>
    <scope>NUCLEOTIDE SEQUENCE</scope>
    <source>
        <strain evidence="10">ChiSxjej1B13-7041</strain>
    </source>
</reference>
<evidence type="ECO:0000256" key="8">
    <source>
        <dbReference type="SAM" id="Phobius"/>
    </source>
</evidence>
<evidence type="ECO:0000256" key="5">
    <source>
        <dbReference type="ARBA" id="ARBA00022989"/>
    </source>
</evidence>
<dbReference type="Pfam" id="PF12821">
    <property type="entry name" value="ThrE_2"/>
    <property type="match status" value="1"/>
</dbReference>
<feature type="transmembrane region" description="Helical" evidence="8">
    <location>
        <begin position="28"/>
        <end position="45"/>
    </location>
</feature>
<keyword evidence="3" id="KW-0997">Cell inner membrane</keyword>
<evidence type="ECO:0000256" key="1">
    <source>
        <dbReference type="ARBA" id="ARBA00004651"/>
    </source>
</evidence>
<dbReference type="InterPro" id="IPR050539">
    <property type="entry name" value="ThrE_Dicarb/AminoAcid_Exp"/>
</dbReference>
<keyword evidence="4 8" id="KW-0812">Transmembrane</keyword>
<evidence type="ECO:0000256" key="4">
    <source>
        <dbReference type="ARBA" id="ARBA00022692"/>
    </source>
</evidence>
<sequence length="144" mass="15588">MEMVIQVASAFVGSLGFELLFRVKRDKLFLGALGGALSWIFYLGAAEFVRQEAVCYFISTLLITLYAEILARLKKSPATIFLVPSTIPLIPGGSLYHAMEYTVQGQWEQAASTGKSTLLLAAGIALGMMVGTFIMRSCLVAAKK</sequence>
<evidence type="ECO:0000313" key="11">
    <source>
        <dbReference type="Proteomes" id="UP000886841"/>
    </source>
</evidence>
<dbReference type="PANTHER" id="PTHR34390:SF1">
    <property type="entry name" value="SUCCINATE TRANSPORTER SUBUNIT YJJB-RELATED"/>
    <property type="match status" value="1"/>
</dbReference>
<feature type="transmembrane region" description="Helical" evidence="8">
    <location>
        <begin position="51"/>
        <end position="71"/>
    </location>
</feature>
<keyword evidence="2" id="KW-1003">Cell membrane</keyword>
<gene>
    <name evidence="10" type="ORF">IAB98_04635</name>
</gene>
<comment type="caution">
    <text evidence="10">The sequence shown here is derived from an EMBL/GenBank/DDBJ whole genome shotgun (WGS) entry which is preliminary data.</text>
</comment>
<dbReference type="GO" id="GO:0005886">
    <property type="term" value="C:plasma membrane"/>
    <property type="evidence" value="ECO:0007669"/>
    <property type="project" value="UniProtKB-SubCell"/>
</dbReference>
<evidence type="ECO:0000256" key="2">
    <source>
        <dbReference type="ARBA" id="ARBA00022475"/>
    </source>
</evidence>
<evidence type="ECO:0000256" key="7">
    <source>
        <dbReference type="ARBA" id="ARBA00034125"/>
    </source>
</evidence>
<evidence type="ECO:0000313" key="10">
    <source>
        <dbReference type="EMBL" id="HIR92688.1"/>
    </source>
</evidence>
<protein>
    <submittedName>
        <fullName evidence="10">Threonine/serine exporter family protein</fullName>
    </submittedName>
</protein>
<dbReference type="Proteomes" id="UP000886841">
    <property type="component" value="Unassembled WGS sequence"/>
</dbReference>
<evidence type="ECO:0000259" key="9">
    <source>
        <dbReference type="Pfam" id="PF12821"/>
    </source>
</evidence>
<keyword evidence="5 8" id="KW-1133">Transmembrane helix</keyword>
<dbReference type="AlphaFoldDB" id="A0A9D1EIK2"/>
<comment type="similarity">
    <text evidence="7">Belongs to the ThrE exporter (TC 2.A.79) family.</text>
</comment>
<comment type="subcellular location">
    <subcellularLocation>
        <location evidence="1">Cell membrane</location>
        <topology evidence="1">Multi-pass membrane protein</topology>
    </subcellularLocation>
</comment>
<name>A0A9D1EIK2_9FIRM</name>